<proteinExistence type="predicted"/>
<gene>
    <name evidence="1" type="ORF">MLD38_032470</name>
</gene>
<organism evidence="1 2">
    <name type="scientific">Melastoma candidum</name>
    <dbReference type="NCBI Taxonomy" id="119954"/>
    <lineage>
        <taxon>Eukaryota</taxon>
        <taxon>Viridiplantae</taxon>
        <taxon>Streptophyta</taxon>
        <taxon>Embryophyta</taxon>
        <taxon>Tracheophyta</taxon>
        <taxon>Spermatophyta</taxon>
        <taxon>Magnoliopsida</taxon>
        <taxon>eudicotyledons</taxon>
        <taxon>Gunneridae</taxon>
        <taxon>Pentapetalae</taxon>
        <taxon>rosids</taxon>
        <taxon>malvids</taxon>
        <taxon>Myrtales</taxon>
        <taxon>Melastomataceae</taxon>
        <taxon>Melastomatoideae</taxon>
        <taxon>Melastomateae</taxon>
        <taxon>Melastoma</taxon>
    </lineage>
</organism>
<evidence type="ECO:0000313" key="2">
    <source>
        <dbReference type="Proteomes" id="UP001057402"/>
    </source>
</evidence>
<dbReference type="EMBL" id="CM042889">
    <property type="protein sequence ID" value="KAI4318803.1"/>
    <property type="molecule type" value="Genomic_DNA"/>
</dbReference>
<reference evidence="2" key="1">
    <citation type="journal article" date="2023" name="Front. Plant Sci.">
        <title>Chromosomal-level genome assembly of Melastoma candidum provides insights into trichome evolution.</title>
        <authorList>
            <person name="Zhong Y."/>
            <person name="Wu W."/>
            <person name="Sun C."/>
            <person name="Zou P."/>
            <person name="Liu Y."/>
            <person name="Dai S."/>
            <person name="Zhou R."/>
        </authorList>
    </citation>
    <scope>NUCLEOTIDE SEQUENCE [LARGE SCALE GENOMIC DNA]</scope>
</reference>
<sequence>MDFPWMLCDGVEDDLVNCVRRYLLEDEDLGDHDSGRSSSFDGVFPSGSVGEVPPKVDDSFGATLGGGVIGDVIPSGWNNYRDEVQETAEHVARNEVGCAPESLLEEKRQPPNERRHFKGVRRRPWGKYAAEIRDPKKNGSRIWLGTYENPEDAALAYDRAAFEMRGSKAKLNFPHMIGLDWYEPVRIRPKRRSPGPESSISPKRKQVGEPEADESEGSSSGLDDWGGFPVLDMGSFSLDGFF</sequence>
<keyword evidence="2" id="KW-1185">Reference proteome</keyword>
<dbReference type="Proteomes" id="UP001057402">
    <property type="component" value="Chromosome 10"/>
</dbReference>
<evidence type="ECO:0000313" key="1">
    <source>
        <dbReference type="EMBL" id="KAI4318803.1"/>
    </source>
</evidence>
<comment type="caution">
    <text evidence="1">The sequence shown here is derived from an EMBL/GenBank/DDBJ whole genome shotgun (WGS) entry which is preliminary data.</text>
</comment>
<name>A0ACB9M449_9MYRT</name>
<protein>
    <submittedName>
        <fullName evidence="1">Uncharacterized protein</fullName>
    </submittedName>
</protein>
<accession>A0ACB9M449</accession>